<gene>
    <name evidence="1" type="ORF">SM611_13315</name>
</gene>
<dbReference type="EMBL" id="JAXCEI010000005">
    <property type="protein sequence ID" value="MFA1539910.1"/>
    <property type="molecule type" value="Genomic_DNA"/>
</dbReference>
<evidence type="ECO:0000313" key="1">
    <source>
        <dbReference type="EMBL" id="MFA1539910.1"/>
    </source>
</evidence>
<evidence type="ECO:0000313" key="2">
    <source>
        <dbReference type="Proteomes" id="UP001569963"/>
    </source>
</evidence>
<protein>
    <submittedName>
        <fullName evidence="1">Uncharacterized protein</fullName>
    </submittedName>
</protein>
<accession>A0ABV4QAZ9</accession>
<sequence>MHLAALNAAVSQSGERLSCGLVSRAGGPLVLFVVSHTDKFRTLDVGCERVGGVWWFVRADTGEGLVPVLEVEDAPAVLARLVESTGTRDAAGGAAGSGGDR</sequence>
<keyword evidence="2" id="KW-1185">Reference proteome</keyword>
<organism evidence="1 2">
    <name type="scientific">Actinomadura monticuli</name>
    <dbReference type="NCBI Taxonomy" id="3097367"/>
    <lineage>
        <taxon>Bacteria</taxon>
        <taxon>Bacillati</taxon>
        <taxon>Actinomycetota</taxon>
        <taxon>Actinomycetes</taxon>
        <taxon>Streptosporangiales</taxon>
        <taxon>Thermomonosporaceae</taxon>
        <taxon>Actinomadura</taxon>
    </lineage>
</organism>
<proteinExistence type="predicted"/>
<comment type="caution">
    <text evidence="1">The sequence shown here is derived from an EMBL/GenBank/DDBJ whole genome shotgun (WGS) entry which is preliminary data.</text>
</comment>
<reference evidence="1 2" key="1">
    <citation type="submission" date="2023-11" db="EMBL/GenBank/DDBJ databases">
        <title>Actinomadura monticuli sp. nov., isolated from volcanic ash.</title>
        <authorList>
            <person name="Lee S.D."/>
            <person name="Yang H."/>
            <person name="Kim I.S."/>
        </authorList>
    </citation>
    <scope>NUCLEOTIDE SEQUENCE [LARGE SCALE GENOMIC DNA]</scope>
    <source>
        <strain evidence="1 2">DLS-62</strain>
    </source>
</reference>
<name>A0ABV4QAZ9_9ACTN</name>
<dbReference type="Proteomes" id="UP001569963">
    <property type="component" value="Unassembled WGS sequence"/>
</dbReference>
<dbReference type="RefSeq" id="WP_371949817.1">
    <property type="nucleotide sequence ID" value="NZ_JAXCEI010000005.1"/>
</dbReference>